<sequence length="122" mass="13328">MVLANGTATAAPQVTVAGPEARNPVERYSQKTLLKNWALSVCLAQVAHGARDRDDANAAASAYLEFGRQPIEAYDALRTLAQRYASRKYSGSIPASFNTMKCIDLFHSRELDTLADRLAKAR</sequence>
<evidence type="ECO:0008006" key="3">
    <source>
        <dbReference type="Google" id="ProtNLM"/>
    </source>
</evidence>
<dbReference type="Proteomes" id="UP000273734">
    <property type="component" value="Unassembled WGS sequence"/>
</dbReference>
<organism evidence="1 2">
    <name type="scientific">Burkholderia ubonensis</name>
    <dbReference type="NCBI Taxonomy" id="101571"/>
    <lineage>
        <taxon>Bacteria</taxon>
        <taxon>Pseudomonadati</taxon>
        <taxon>Pseudomonadota</taxon>
        <taxon>Betaproteobacteria</taxon>
        <taxon>Burkholderiales</taxon>
        <taxon>Burkholderiaceae</taxon>
        <taxon>Burkholderia</taxon>
        <taxon>Burkholderia cepacia complex</taxon>
    </lineage>
</organism>
<evidence type="ECO:0000313" key="1">
    <source>
        <dbReference type="EMBL" id="RQP78205.1"/>
    </source>
</evidence>
<protein>
    <recommendedName>
        <fullName evidence="3">Type VI secretion protein</fullName>
    </recommendedName>
</protein>
<dbReference type="AlphaFoldDB" id="A0AB74D7E8"/>
<accession>A0AB74D7E8</accession>
<dbReference type="InterPro" id="IPR038314">
    <property type="entry name" value="T6SS_sf"/>
</dbReference>
<proteinExistence type="predicted"/>
<name>A0AB74D7E8_9BURK</name>
<comment type="caution">
    <text evidence="1">The sequence shown here is derived from an EMBL/GenBank/DDBJ whole genome shotgun (WGS) entry which is preliminary data.</text>
</comment>
<reference evidence="1 2" key="1">
    <citation type="submission" date="2018-08" db="EMBL/GenBank/DDBJ databases">
        <title>Comparative analysis of Burkholderia isolates from Puerto Rico.</title>
        <authorList>
            <person name="Hall C."/>
            <person name="Sahl J."/>
            <person name="Wagner D."/>
        </authorList>
    </citation>
    <scope>NUCLEOTIDE SEQUENCE [LARGE SCALE GENOMIC DNA]</scope>
    <source>
        <strain evidence="1 2">Bp8964</strain>
    </source>
</reference>
<dbReference type="Pfam" id="PF16695">
    <property type="entry name" value="Tai4"/>
    <property type="match status" value="1"/>
</dbReference>
<dbReference type="InterPro" id="IPR032032">
    <property type="entry name" value="Tai4"/>
</dbReference>
<dbReference type="EMBL" id="QTNY01000009">
    <property type="protein sequence ID" value="RQP78205.1"/>
    <property type="molecule type" value="Genomic_DNA"/>
</dbReference>
<dbReference type="Gene3D" id="1.20.120.1620">
    <property type="match status" value="1"/>
</dbReference>
<evidence type="ECO:0000313" key="2">
    <source>
        <dbReference type="Proteomes" id="UP000273734"/>
    </source>
</evidence>
<gene>
    <name evidence="1" type="ORF">DF015_15440</name>
</gene>